<keyword evidence="2" id="KW-1185">Reference proteome</keyword>
<gene>
    <name evidence="1" type="ORF">L6164_031170</name>
</gene>
<evidence type="ECO:0000313" key="2">
    <source>
        <dbReference type="Proteomes" id="UP000828941"/>
    </source>
</evidence>
<name>A0ACB9LF37_BAUVA</name>
<proteinExistence type="predicted"/>
<accession>A0ACB9LF37</accession>
<organism evidence="1 2">
    <name type="scientific">Bauhinia variegata</name>
    <name type="common">Purple orchid tree</name>
    <name type="synonym">Phanera variegata</name>
    <dbReference type="NCBI Taxonomy" id="167791"/>
    <lineage>
        <taxon>Eukaryota</taxon>
        <taxon>Viridiplantae</taxon>
        <taxon>Streptophyta</taxon>
        <taxon>Embryophyta</taxon>
        <taxon>Tracheophyta</taxon>
        <taxon>Spermatophyta</taxon>
        <taxon>Magnoliopsida</taxon>
        <taxon>eudicotyledons</taxon>
        <taxon>Gunneridae</taxon>
        <taxon>Pentapetalae</taxon>
        <taxon>rosids</taxon>
        <taxon>fabids</taxon>
        <taxon>Fabales</taxon>
        <taxon>Fabaceae</taxon>
        <taxon>Cercidoideae</taxon>
        <taxon>Cercideae</taxon>
        <taxon>Bauhiniinae</taxon>
        <taxon>Bauhinia</taxon>
    </lineage>
</organism>
<dbReference type="Proteomes" id="UP000828941">
    <property type="component" value="Chromosome 12"/>
</dbReference>
<sequence length="102" mass="11371">MSSDKKIITLRSADNEIFELTEAVATQLETIKNMMEETCATGAIPLSNVRARLLSKVIEYCKKHSLASTSWRSMPGTKDFVQAEPSMIFGLMLVSVQLFDLI</sequence>
<protein>
    <submittedName>
        <fullName evidence="1">Uncharacterized protein</fullName>
    </submittedName>
</protein>
<dbReference type="EMBL" id="CM039437">
    <property type="protein sequence ID" value="KAI4308052.1"/>
    <property type="molecule type" value="Genomic_DNA"/>
</dbReference>
<reference evidence="1 2" key="1">
    <citation type="journal article" date="2022" name="DNA Res.">
        <title>Chromosomal-level genome assembly of the orchid tree Bauhinia variegata (Leguminosae; Cercidoideae) supports the allotetraploid origin hypothesis of Bauhinia.</title>
        <authorList>
            <person name="Zhong Y."/>
            <person name="Chen Y."/>
            <person name="Zheng D."/>
            <person name="Pang J."/>
            <person name="Liu Y."/>
            <person name="Luo S."/>
            <person name="Meng S."/>
            <person name="Qian L."/>
            <person name="Wei D."/>
            <person name="Dai S."/>
            <person name="Zhou R."/>
        </authorList>
    </citation>
    <scope>NUCLEOTIDE SEQUENCE [LARGE SCALE GENOMIC DNA]</scope>
    <source>
        <strain evidence="1">BV-YZ2020</strain>
    </source>
</reference>
<evidence type="ECO:0000313" key="1">
    <source>
        <dbReference type="EMBL" id="KAI4308052.1"/>
    </source>
</evidence>
<comment type="caution">
    <text evidence="1">The sequence shown here is derived from an EMBL/GenBank/DDBJ whole genome shotgun (WGS) entry which is preliminary data.</text>
</comment>